<keyword evidence="3" id="KW-0378">Hydrolase</keyword>
<sequence>MRALAVLIAALLSGCAALPGATAPTTGGAAGRVPAGPSDAATARARLGGLTVAEPGTLDGYARDCDDGAACVFGRPWSDVDGDGCDQRSQVLARDLGDVVRKEGRCAVTDGTLDDPYTGGTVSDVAKVQIDHVVPLAEMWRSGAAGWAPERRTAAANDLRNLLAVQGKANQAKGDRTPDEWMPPNAGYSCEYARIYVGVKAEYGLTVTAAERVALENALATCG</sequence>
<dbReference type="AlphaFoldDB" id="A0A8T8HY59"/>
<dbReference type="GO" id="GO:0004519">
    <property type="term" value="F:endonuclease activity"/>
    <property type="evidence" value="ECO:0007669"/>
    <property type="project" value="UniProtKB-KW"/>
</dbReference>
<gene>
    <name evidence="3" type="ORF">J7S33_31985</name>
</gene>
<keyword evidence="3" id="KW-0540">Nuclease</keyword>
<reference evidence="3" key="1">
    <citation type="submission" date="2021-04" db="EMBL/GenBank/DDBJ databases">
        <title>Saccharothrix algeriensis WGS.</title>
        <authorList>
            <person name="Stuskova K."/>
            <person name="Hakalova E."/>
            <person name="Tebbal A.B."/>
            <person name="Eichmeier A."/>
        </authorList>
    </citation>
    <scope>NUCLEOTIDE SEQUENCE</scope>
    <source>
        <strain evidence="3">NRRL B-24137</strain>
    </source>
</reference>
<dbReference type="EMBL" id="CP072788">
    <property type="protein sequence ID" value="QTR03462.1"/>
    <property type="molecule type" value="Genomic_DNA"/>
</dbReference>
<keyword evidence="3" id="KW-0255">Endonuclease</keyword>
<organism evidence="3 4">
    <name type="scientific">Saccharothrix algeriensis</name>
    <dbReference type="NCBI Taxonomy" id="173560"/>
    <lineage>
        <taxon>Bacteria</taxon>
        <taxon>Bacillati</taxon>
        <taxon>Actinomycetota</taxon>
        <taxon>Actinomycetes</taxon>
        <taxon>Pseudonocardiales</taxon>
        <taxon>Pseudonocardiaceae</taxon>
        <taxon>Saccharothrix</taxon>
    </lineage>
</organism>
<keyword evidence="1" id="KW-0732">Signal</keyword>
<dbReference type="Gene3D" id="1.10.30.50">
    <property type="match status" value="1"/>
</dbReference>
<dbReference type="Proteomes" id="UP000671828">
    <property type="component" value="Chromosome"/>
</dbReference>
<dbReference type="PANTHER" id="PTHR24094:SF15">
    <property type="entry name" value="AMP-DEPENDENT SYNTHETASE_LIGASE DOMAIN-CONTAINING PROTEIN-RELATED"/>
    <property type="match status" value="1"/>
</dbReference>
<evidence type="ECO:0000313" key="3">
    <source>
        <dbReference type="EMBL" id="QTR03462.1"/>
    </source>
</evidence>
<dbReference type="Pfam" id="PF07510">
    <property type="entry name" value="GmrSD_C"/>
    <property type="match status" value="1"/>
</dbReference>
<feature type="domain" description="GmrSD restriction endonucleases C-terminal" evidence="2">
    <location>
        <begin position="87"/>
        <end position="215"/>
    </location>
</feature>
<protein>
    <submittedName>
        <fullName evidence="3">HNH endonuclease</fullName>
    </submittedName>
</protein>
<evidence type="ECO:0000259" key="2">
    <source>
        <dbReference type="Pfam" id="PF07510"/>
    </source>
</evidence>
<dbReference type="InterPro" id="IPR011089">
    <property type="entry name" value="GmrSD_C"/>
</dbReference>
<dbReference type="PROSITE" id="PS51257">
    <property type="entry name" value="PROKAR_LIPOPROTEIN"/>
    <property type="match status" value="1"/>
</dbReference>
<name>A0A8T8HY59_9PSEU</name>
<evidence type="ECO:0000313" key="4">
    <source>
        <dbReference type="Proteomes" id="UP000671828"/>
    </source>
</evidence>
<evidence type="ECO:0000256" key="1">
    <source>
        <dbReference type="SAM" id="SignalP"/>
    </source>
</evidence>
<dbReference type="PANTHER" id="PTHR24094">
    <property type="entry name" value="SECRETED PROTEIN"/>
    <property type="match status" value="1"/>
</dbReference>
<feature type="chain" id="PRO_5039191864" evidence="1">
    <location>
        <begin position="24"/>
        <end position="223"/>
    </location>
</feature>
<feature type="signal peptide" evidence="1">
    <location>
        <begin position="1"/>
        <end position="23"/>
    </location>
</feature>
<proteinExistence type="predicted"/>
<accession>A0A8T8HY59</accession>